<protein>
    <submittedName>
        <fullName evidence="2">Uncharacterized protein</fullName>
    </submittedName>
</protein>
<reference evidence="2 3" key="1">
    <citation type="journal article" date="2014" name="Genome Announc.">
        <title>Genome Sequence of Afipia felis Strain 76713, Isolated in Hospital Water Using an Amoeba Co-Culture Procedure.</title>
        <authorList>
            <person name="Benamar S."/>
            <person name="La Scola B."/>
            <person name="Croce O."/>
        </authorList>
    </citation>
    <scope>NUCLEOTIDE SEQUENCE [LARGE SCALE GENOMIC DNA]</scope>
    <source>
        <strain evidence="2 3">76713</strain>
    </source>
</reference>
<evidence type="ECO:0000313" key="2">
    <source>
        <dbReference type="EMBL" id="CEG07156.1"/>
    </source>
</evidence>
<evidence type="ECO:0000256" key="1">
    <source>
        <dbReference type="SAM" id="MobiDB-lite"/>
    </source>
</evidence>
<feature type="region of interest" description="Disordered" evidence="1">
    <location>
        <begin position="45"/>
        <end position="81"/>
    </location>
</feature>
<dbReference type="Proteomes" id="UP000035762">
    <property type="component" value="Unassembled WGS sequence"/>
</dbReference>
<dbReference type="AlphaFoldDB" id="A0A090MHZ5"/>
<proteinExistence type="predicted"/>
<organism evidence="2 3">
    <name type="scientific">Afipia felis</name>
    <name type="common">Cat scratch disease bacillus</name>
    <dbReference type="NCBI Taxonomy" id="1035"/>
    <lineage>
        <taxon>Bacteria</taxon>
        <taxon>Pseudomonadati</taxon>
        <taxon>Pseudomonadota</taxon>
        <taxon>Alphaproteobacteria</taxon>
        <taxon>Hyphomicrobiales</taxon>
        <taxon>Nitrobacteraceae</taxon>
        <taxon>Afipia</taxon>
    </lineage>
</organism>
<dbReference type="EMBL" id="CCAZ020000001">
    <property type="protein sequence ID" value="CEG07156.1"/>
    <property type="molecule type" value="Genomic_DNA"/>
</dbReference>
<gene>
    <name evidence="2" type="ORF">BN961_00538</name>
</gene>
<comment type="caution">
    <text evidence="2">The sequence shown here is derived from an EMBL/GenBank/DDBJ whole genome shotgun (WGS) entry which is preliminary data.</text>
</comment>
<name>A0A090MHZ5_AFIFE</name>
<keyword evidence="3" id="KW-1185">Reference proteome</keyword>
<feature type="compositionally biased region" description="Polar residues" evidence="1">
    <location>
        <begin position="45"/>
        <end position="66"/>
    </location>
</feature>
<evidence type="ECO:0000313" key="3">
    <source>
        <dbReference type="Proteomes" id="UP000035762"/>
    </source>
</evidence>
<accession>A0A090MHZ5</accession>
<feature type="compositionally biased region" description="Low complexity" evidence="1">
    <location>
        <begin position="71"/>
        <end position="81"/>
    </location>
</feature>
<sequence>MRDSTVSRPTLSATMTSPPLWFSVPPISCAPASLVTGIDSPVTIDSSTAERPSFTVPSTGTVSPGRTRNRSPTTTASSAMSSSVPFLMRRAVFGASDNRARMAPDVFSRARNSSTCPSSTSVTITIADSKYTATPPCMSRNASGNACGASTAATL</sequence>